<evidence type="ECO:0000256" key="1">
    <source>
        <dbReference type="SAM" id="MobiDB-lite"/>
    </source>
</evidence>
<proteinExistence type="predicted"/>
<dbReference type="AlphaFoldDB" id="A0A0V0QMN1"/>
<feature type="compositionally biased region" description="Basic and acidic residues" evidence="1">
    <location>
        <begin position="233"/>
        <end position="242"/>
    </location>
</feature>
<comment type="caution">
    <text evidence="2">The sequence shown here is derived from an EMBL/GenBank/DDBJ whole genome shotgun (WGS) entry which is preliminary data.</text>
</comment>
<feature type="region of interest" description="Disordered" evidence="1">
    <location>
        <begin position="391"/>
        <end position="437"/>
    </location>
</feature>
<dbReference type="InParanoid" id="A0A0V0QMN1"/>
<organism evidence="2 3">
    <name type="scientific">Pseudocohnilembus persalinus</name>
    <name type="common">Ciliate</name>
    <dbReference type="NCBI Taxonomy" id="266149"/>
    <lineage>
        <taxon>Eukaryota</taxon>
        <taxon>Sar</taxon>
        <taxon>Alveolata</taxon>
        <taxon>Ciliophora</taxon>
        <taxon>Intramacronucleata</taxon>
        <taxon>Oligohymenophorea</taxon>
        <taxon>Scuticociliatia</taxon>
        <taxon>Philasterida</taxon>
        <taxon>Pseudocohnilembidae</taxon>
        <taxon>Pseudocohnilembus</taxon>
    </lineage>
</organism>
<keyword evidence="3" id="KW-1185">Reference proteome</keyword>
<dbReference type="EMBL" id="LDAU01000131">
    <property type="protein sequence ID" value="KRX03492.1"/>
    <property type="molecule type" value="Genomic_DNA"/>
</dbReference>
<dbReference type="OrthoDB" id="304160at2759"/>
<feature type="region of interest" description="Disordered" evidence="1">
    <location>
        <begin position="233"/>
        <end position="342"/>
    </location>
</feature>
<evidence type="ECO:0000313" key="2">
    <source>
        <dbReference type="EMBL" id="KRX03492.1"/>
    </source>
</evidence>
<protein>
    <submittedName>
        <fullName evidence="2">WD40-repeat-containing domain</fullName>
    </submittedName>
</protein>
<accession>A0A0V0QMN1</accession>
<sequence length="599" mass="69334">MNLVSPIRTALIMIENQTFILGSEDCTLKVYDLNKYSMEQILTDHSKQSSILRKIDNQQFASGGLIAGIINFKNEINCIISSSYDKKLIISSLNQDKYNIYQDTHKYLPVALVKMKNEYFSSMDEKGTIKIWQIQKQRNVDIQNQEEQGKSNAFYLNEMPELNLQKQSYIEELYINSYTQGLCYHEKSDTLVCAGRNGIINVINYIKPKMDNQNQIQEEGDQQIKDVSNQKDENIDYLKDDNNDSQENIEEEDNEDENSQQEESMNLKSEHQDSQNQNNYTNNSQIQSNTNNQETNQYNNSYQNNKNTSNNIDANTDNNNNNNQNQSNTENQNPGTGEKPRKRYSVITQEVREKFIERVLSRQVTIKAAAKEFGIKFSTSKAILQTYKREGRTCKKKTRQRNNPTRIVPSTLPSEPNIYGNEDITEHNNNDYNNNNQVDPIQQAQKAEGSYGNNQQQQPLNQKGGYATVQNQQPQVVQRSGAYGQSGFMNKFRFGGRGLQINTNLNINTNNNIKQNQYKINDEIKEQFPNPFDSESKSILSSTFRNCNNQDRNWDFKRIEIQLKKIDVEQLKSQAKTQEGNVNLINDFNYNTYFSDVKY</sequence>
<feature type="compositionally biased region" description="Acidic residues" evidence="1">
    <location>
        <begin position="243"/>
        <end position="260"/>
    </location>
</feature>
<evidence type="ECO:0000313" key="3">
    <source>
        <dbReference type="Proteomes" id="UP000054937"/>
    </source>
</evidence>
<gene>
    <name evidence="2" type="ORF">PPERSA_02871</name>
</gene>
<reference evidence="2 3" key="1">
    <citation type="journal article" date="2015" name="Sci. Rep.">
        <title>Genome of the facultative scuticociliatosis pathogen Pseudocohnilembus persalinus provides insight into its virulence through horizontal gene transfer.</title>
        <authorList>
            <person name="Xiong J."/>
            <person name="Wang G."/>
            <person name="Cheng J."/>
            <person name="Tian M."/>
            <person name="Pan X."/>
            <person name="Warren A."/>
            <person name="Jiang C."/>
            <person name="Yuan D."/>
            <person name="Miao W."/>
        </authorList>
    </citation>
    <scope>NUCLEOTIDE SEQUENCE [LARGE SCALE GENOMIC DNA]</scope>
    <source>
        <strain evidence="2">36N120E</strain>
    </source>
</reference>
<dbReference type="SUPFAM" id="SSF50978">
    <property type="entry name" value="WD40 repeat-like"/>
    <property type="match status" value="1"/>
</dbReference>
<name>A0A0V0QMN1_PSEPJ</name>
<feature type="compositionally biased region" description="Low complexity" evidence="1">
    <location>
        <begin position="274"/>
        <end position="333"/>
    </location>
</feature>
<dbReference type="Gene3D" id="2.130.10.10">
    <property type="entry name" value="YVTN repeat-like/Quinoprotein amine dehydrogenase"/>
    <property type="match status" value="1"/>
</dbReference>
<dbReference type="Proteomes" id="UP000054937">
    <property type="component" value="Unassembled WGS sequence"/>
</dbReference>
<dbReference type="InterPro" id="IPR036322">
    <property type="entry name" value="WD40_repeat_dom_sf"/>
</dbReference>
<dbReference type="InterPro" id="IPR015943">
    <property type="entry name" value="WD40/YVTN_repeat-like_dom_sf"/>
</dbReference>